<keyword evidence="3 7" id="KW-0223">Dioxygenase</keyword>
<dbReference type="PANTHER" id="PTHR16557:SF2">
    <property type="entry name" value="NUCLEIC ACID DIOXYGENASE ALKBH1"/>
    <property type="match status" value="1"/>
</dbReference>
<evidence type="ECO:0000256" key="1">
    <source>
        <dbReference type="ARBA" id="ARBA00001954"/>
    </source>
</evidence>
<dbReference type="InterPro" id="IPR005123">
    <property type="entry name" value="Oxoglu/Fe-dep_dioxygenase_dom"/>
</dbReference>
<name>A0ABS9Z1W1_9HYPH</name>
<dbReference type="InterPro" id="IPR037151">
    <property type="entry name" value="AlkB-like_sf"/>
</dbReference>
<dbReference type="EMBL" id="JAIVFP010000001">
    <property type="protein sequence ID" value="MCI4681613.1"/>
    <property type="molecule type" value="Genomic_DNA"/>
</dbReference>
<evidence type="ECO:0000313" key="7">
    <source>
        <dbReference type="EMBL" id="MCI4681613.1"/>
    </source>
</evidence>
<dbReference type="RefSeq" id="WP_243065667.1">
    <property type="nucleotide sequence ID" value="NZ_JAIVFK010000007.1"/>
</dbReference>
<reference evidence="7" key="1">
    <citation type="journal article" date="2022" name="ISME J.">
        <title>Identification of active gaseous-alkane degraders at natural gas seeps.</title>
        <authorList>
            <person name="Farhan Ul Haque M."/>
            <person name="Hernandez M."/>
            <person name="Crombie A.T."/>
            <person name="Murrell J.C."/>
        </authorList>
    </citation>
    <scope>NUCLEOTIDE SEQUENCE</scope>
    <source>
        <strain evidence="7">PC2</strain>
    </source>
</reference>
<dbReference type="InterPro" id="IPR027450">
    <property type="entry name" value="AlkB-like"/>
</dbReference>
<dbReference type="Pfam" id="PF13532">
    <property type="entry name" value="2OG-FeII_Oxy_2"/>
    <property type="match status" value="1"/>
</dbReference>
<comment type="caution">
    <text evidence="7">The sequence shown here is derived from an EMBL/GenBank/DDBJ whole genome shotgun (WGS) entry which is preliminary data.</text>
</comment>
<keyword evidence="2" id="KW-0479">Metal-binding</keyword>
<feature type="domain" description="Fe2OG dioxygenase" evidence="6">
    <location>
        <begin position="100"/>
        <end position="201"/>
    </location>
</feature>
<evidence type="ECO:0000259" key="6">
    <source>
        <dbReference type="PROSITE" id="PS51471"/>
    </source>
</evidence>
<comment type="cofactor">
    <cofactor evidence="1">
        <name>Fe(2+)</name>
        <dbReference type="ChEBI" id="CHEBI:29033"/>
    </cofactor>
</comment>
<organism evidence="7 8">
    <name type="scientific">Candidatus Rhodoblastus alkanivorans</name>
    <dbReference type="NCBI Taxonomy" id="2954117"/>
    <lineage>
        <taxon>Bacteria</taxon>
        <taxon>Pseudomonadati</taxon>
        <taxon>Pseudomonadota</taxon>
        <taxon>Alphaproteobacteria</taxon>
        <taxon>Hyphomicrobiales</taxon>
        <taxon>Rhodoblastaceae</taxon>
        <taxon>Rhodoblastus</taxon>
    </lineage>
</organism>
<dbReference type="Proteomes" id="UP001139104">
    <property type="component" value="Unassembled WGS sequence"/>
</dbReference>
<dbReference type="PROSITE" id="PS51471">
    <property type="entry name" value="FE2OG_OXY"/>
    <property type="match status" value="1"/>
</dbReference>
<evidence type="ECO:0000256" key="2">
    <source>
        <dbReference type="ARBA" id="ARBA00022723"/>
    </source>
</evidence>
<evidence type="ECO:0000256" key="4">
    <source>
        <dbReference type="ARBA" id="ARBA00023002"/>
    </source>
</evidence>
<protein>
    <submittedName>
        <fullName evidence="7">Alpha-ketoglutarate-dependent dioxygenase AlkB</fullName>
    </submittedName>
</protein>
<evidence type="ECO:0000313" key="8">
    <source>
        <dbReference type="Proteomes" id="UP001139104"/>
    </source>
</evidence>
<proteinExistence type="predicted"/>
<dbReference type="PANTHER" id="PTHR16557">
    <property type="entry name" value="ALKYLATED DNA REPAIR PROTEIN ALKB-RELATED"/>
    <property type="match status" value="1"/>
</dbReference>
<keyword evidence="5" id="KW-0408">Iron</keyword>
<keyword evidence="8" id="KW-1185">Reference proteome</keyword>
<accession>A0ABS9Z1W1</accession>
<gene>
    <name evidence="7" type="ORF">K2U94_02295</name>
</gene>
<dbReference type="SUPFAM" id="SSF51197">
    <property type="entry name" value="Clavaminate synthase-like"/>
    <property type="match status" value="1"/>
</dbReference>
<keyword evidence="4" id="KW-0560">Oxidoreductase</keyword>
<dbReference type="Gene3D" id="2.60.120.590">
    <property type="entry name" value="Alpha-ketoglutarate-dependent dioxygenase AlkB-like"/>
    <property type="match status" value="1"/>
</dbReference>
<evidence type="ECO:0000256" key="3">
    <source>
        <dbReference type="ARBA" id="ARBA00022964"/>
    </source>
</evidence>
<dbReference type="InterPro" id="IPR004574">
    <property type="entry name" value="Alkb"/>
</dbReference>
<sequence>MLLLKPGLRLYKAALDRAGQEDLRDELRVLLREAPLFRPRMPRSGKEFSVRMSNCGPLGWVSDISGYRYQACHPETGRPWPPMPESILRLWRAYAECAREPDACLINHYDETARMGPHQDRDEADFSAPILSLSLGDSCLFRYGGERRRDPSRTIRLDSGDIVVFGGPARLMFHGVDRTLPESSTLLDPPGRINLTLRRAK</sequence>
<evidence type="ECO:0000256" key="5">
    <source>
        <dbReference type="ARBA" id="ARBA00023004"/>
    </source>
</evidence>
<dbReference type="GO" id="GO:0051213">
    <property type="term" value="F:dioxygenase activity"/>
    <property type="evidence" value="ECO:0007669"/>
    <property type="project" value="UniProtKB-KW"/>
</dbReference>